<dbReference type="RefSeq" id="WP_207234266.1">
    <property type="nucleotide sequence ID" value="NZ_CP042431.1"/>
</dbReference>
<feature type="transmembrane region" description="Helical" evidence="1">
    <location>
        <begin position="77"/>
        <end position="95"/>
    </location>
</feature>
<accession>A0A4Q7MR69</accession>
<feature type="transmembrane region" description="Helical" evidence="1">
    <location>
        <begin position="115"/>
        <end position="131"/>
    </location>
</feature>
<evidence type="ECO:0000313" key="3">
    <source>
        <dbReference type="Proteomes" id="UP000293874"/>
    </source>
</evidence>
<keyword evidence="1" id="KW-1133">Transmembrane helix</keyword>
<dbReference type="Proteomes" id="UP000293874">
    <property type="component" value="Unassembled WGS sequence"/>
</dbReference>
<keyword evidence="1" id="KW-0472">Membrane</keyword>
<keyword evidence="1" id="KW-0812">Transmembrane</keyword>
<sequence length="214" mass="24385">MTSQHQSLDTLQDIKRMMERSSRFISLSGWSGVSAGICALIGAWFANNTLENFLGGDIEQYSKTPIIISRIQVFRELIIIAICTFVAAFLSAFFFTWIRSRKQKTPLWDRTVQRLMWNTILPLGIGGIVVWRCLELGYFEMIAPGCLIFYGLALVNASKYTLGEIRYLGYGQLILGVINLYSLGLGLYLWAIGFGVLHIVYGLVMWWKYERISQ</sequence>
<feature type="transmembrane region" description="Helical" evidence="1">
    <location>
        <begin position="189"/>
        <end position="207"/>
    </location>
</feature>
<reference evidence="2 3" key="1">
    <citation type="submission" date="2019-02" db="EMBL/GenBank/DDBJ databases">
        <title>Genomic Encyclopedia of Type Strains, Phase IV (KMG-IV): sequencing the most valuable type-strain genomes for metagenomic binning, comparative biology and taxonomic classification.</title>
        <authorList>
            <person name="Goeker M."/>
        </authorList>
    </citation>
    <scope>NUCLEOTIDE SEQUENCE [LARGE SCALE GENOMIC DNA]</scope>
    <source>
        <strain evidence="2 3">DSM 18116</strain>
    </source>
</reference>
<name>A0A4Q7MR69_9BACT</name>
<evidence type="ECO:0000256" key="1">
    <source>
        <dbReference type="SAM" id="Phobius"/>
    </source>
</evidence>
<evidence type="ECO:0000313" key="2">
    <source>
        <dbReference type="EMBL" id="RZS71252.1"/>
    </source>
</evidence>
<gene>
    <name evidence="2" type="ORF">EV199_3154</name>
</gene>
<dbReference type="AlphaFoldDB" id="A0A4Q7MR69"/>
<organism evidence="2 3">
    <name type="scientific">Pseudobacter ginsenosidimutans</name>
    <dbReference type="NCBI Taxonomy" id="661488"/>
    <lineage>
        <taxon>Bacteria</taxon>
        <taxon>Pseudomonadati</taxon>
        <taxon>Bacteroidota</taxon>
        <taxon>Chitinophagia</taxon>
        <taxon>Chitinophagales</taxon>
        <taxon>Chitinophagaceae</taxon>
        <taxon>Pseudobacter</taxon>
    </lineage>
</organism>
<proteinExistence type="predicted"/>
<protein>
    <submittedName>
        <fullName evidence="2">Uncharacterized protein</fullName>
    </submittedName>
</protein>
<keyword evidence="3" id="KW-1185">Reference proteome</keyword>
<dbReference type="EMBL" id="SGXA01000002">
    <property type="protein sequence ID" value="RZS71252.1"/>
    <property type="molecule type" value="Genomic_DNA"/>
</dbReference>
<feature type="transmembrane region" description="Helical" evidence="1">
    <location>
        <begin position="24"/>
        <end position="46"/>
    </location>
</feature>
<comment type="caution">
    <text evidence="2">The sequence shown here is derived from an EMBL/GenBank/DDBJ whole genome shotgun (WGS) entry which is preliminary data.</text>
</comment>
<feature type="transmembrane region" description="Helical" evidence="1">
    <location>
        <begin position="137"/>
        <end position="155"/>
    </location>
</feature>